<gene>
    <name evidence="1" type="ORF">S01H4_51949</name>
</gene>
<name>X1DVX1_9ZZZZ</name>
<evidence type="ECO:0000313" key="1">
    <source>
        <dbReference type="EMBL" id="GAH09084.1"/>
    </source>
</evidence>
<comment type="caution">
    <text evidence="1">The sequence shown here is derived from an EMBL/GenBank/DDBJ whole genome shotgun (WGS) entry which is preliminary data.</text>
</comment>
<reference evidence="1" key="1">
    <citation type="journal article" date="2014" name="Front. Microbiol.">
        <title>High frequency of phylogenetically diverse reductive dehalogenase-homologous genes in deep subseafloor sedimentary metagenomes.</title>
        <authorList>
            <person name="Kawai M."/>
            <person name="Futagami T."/>
            <person name="Toyoda A."/>
            <person name="Takaki Y."/>
            <person name="Nishi S."/>
            <person name="Hori S."/>
            <person name="Arai W."/>
            <person name="Tsubouchi T."/>
            <person name="Morono Y."/>
            <person name="Uchiyama I."/>
            <person name="Ito T."/>
            <person name="Fujiyama A."/>
            <person name="Inagaki F."/>
            <person name="Takami H."/>
        </authorList>
    </citation>
    <scope>NUCLEOTIDE SEQUENCE</scope>
    <source>
        <strain evidence="1">Expedition CK06-06</strain>
    </source>
</reference>
<proteinExistence type="predicted"/>
<dbReference type="AlphaFoldDB" id="X1DVX1"/>
<feature type="non-terminal residue" evidence="1">
    <location>
        <position position="1"/>
    </location>
</feature>
<protein>
    <submittedName>
        <fullName evidence="1">Uncharacterized protein</fullName>
    </submittedName>
</protein>
<accession>X1DVX1</accession>
<organism evidence="1">
    <name type="scientific">marine sediment metagenome</name>
    <dbReference type="NCBI Taxonomy" id="412755"/>
    <lineage>
        <taxon>unclassified sequences</taxon>
        <taxon>metagenomes</taxon>
        <taxon>ecological metagenomes</taxon>
    </lineage>
</organism>
<dbReference type="EMBL" id="BART01029637">
    <property type="protein sequence ID" value="GAH09084.1"/>
    <property type="molecule type" value="Genomic_DNA"/>
</dbReference>
<sequence>PQKWYDWIEEIVTKRELVLMEHQDVFKIYHEDYHLPL</sequence>